<name>A0A0M3V4Y7_9NOSO</name>
<proteinExistence type="predicted"/>
<sequence>MFFTSTKTQFGFILQWAIATLGGFLISLCWIEVGEKPDVGVAQASLGGLAIAFPQSLLIRHQILSGRWVLATLLAWVIITAIGVGAVGWIVPSTPALPLRIFWGTNLGAVAGLIIGSAQWTAIPKSVAASWQWIFVSAIAWAMAVPIGAIVGIVLLRLTRLFLGEVVGLAIAWIVVAIFTGINAYRLLY</sequence>
<protein>
    <submittedName>
        <fullName evidence="2">Uncharacterized protein</fullName>
    </submittedName>
</protein>
<keyword evidence="3" id="KW-1185">Reference proteome</keyword>
<feature type="transmembrane region" description="Helical" evidence="1">
    <location>
        <begin position="101"/>
        <end position="121"/>
    </location>
</feature>
<evidence type="ECO:0000313" key="3">
    <source>
        <dbReference type="Proteomes" id="UP000062645"/>
    </source>
</evidence>
<gene>
    <name evidence="2" type="ORF">ACX27_08980</name>
</gene>
<keyword evidence="1" id="KW-0812">Transmembrane</keyword>
<dbReference type="KEGG" id="npz:ACX27_08980"/>
<feature type="transmembrane region" description="Helical" evidence="1">
    <location>
        <begin position="162"/>
        <end position="185"/>
    </location>
</feature>
<dbReference type="Proteomes" id="UP000062645">
    <property type="component" value="Chromosome"/>
</dbReference>
<keyword evidence="1" id="KW-1133">Transmembrane helix</keyword>
<keyword evidence="1" id="KW-0472">Membrane</keyword>
<dbReference type="RefSeq" id="WP_062291122.1">
    <property type="nucleotide sequence ID" value="NZ_CP012036.1"/>
</dbReference>
<feature type="transmembrane region" description="Helical" evidence="1">
    <location>
        <begin position="12"/>
        <end position="33"/>
    </location>
</feature>
<reference evidence="2 3" key="2">
    <citation type="journal article" date="2016" name="Genome Announc.">
        <title>Draft Genome Sequence of the N2-Fixing Cyanobacterium Nostoc piscinale CENA21, Isolated from the Brazilian Amazon Floodplain.</title>
        <authorList>
            <person name="Leao T."/>
            <person name="Guimaraes P.I."/>
            <person name="de Melo A.G."/>
            <person name="Ramos R.T."/>
            <person name="Leao P.N."/>
            <person name="Silva A."/>
            <person name="Fiore M.F."/>
            <person name="Schneider M.P."/>
        </authorList>
    </citation>
    <scope>NUCLEOTIDE SEQUENCE [LARGE SCALE GENOMIC DNA]</scope>
    <source>
        <strain evidence="2 3">CENA21</strain>
    </source>
</reference>
<accession>A0A0M3V4Y7</accession>
<organism evidence="2 3">
    <name type="scientific">Nostoc piscinale CENA21</name>
    <dbReference type="NCBI Taxonomy" id="224013"/>
    <lineage>
        <taxon>Bacteria</taxon>
        <taxon>Bacillati</taxon>
        <taxon>Cyanobacteriota</taxon>
        <taxon>Cyanophyceae</taxon>
        <taxon>Nostocales</taxon>
        <taxon>Nostocaceae</taxon>
        <taxon>Nostoc</taxon>
    </lineage>
</organism>
<dbReference type="AlphaFoldDB" id="A0A0M3V4Y7"/>
<feature type="transmembrane region" description="Helical" evidence="1">
    <location>
        <begin position="39"/>
        <end position="59"/>
    </location>
</feature>
<evidence type="ECO:0000256" key="1">
    <source>
        <dbReference type="SAM" id="Phobius"/>
    </source>
</evidence>
<evidence type="ECO:0000313" key="2">
    <source>
        <dbReference type="EMBL" id="ALF52953.1"/>
    </source>
</evidence>
<dbReference type="EMBL" id="CP012036">
    <property type="protein sequence ID" value="ALF52953.1"/>
    <property type="molecule type" value="Genomic_DNA"/>
</dbReference>
<reference evidence="3" key="1">
    <citation type="submission" date="2015-07" db="EMBL/GenBank/DDBJ databases">
        <title>Genome Of Nitrogen-Fixing Cyanobacterium Nostoc piscinale CENA21 From Solimoes/Amazon River Floodplain Sediments And Comparative Genomics To Uncover Biosynthetic Natural Products Potential.</title>
        <authorList>
            <person name="Leao T.F."/>
            <person name="Leao P.N."/>
            <person name="Guimaraes P.I."/>
            <person name="de Melo A.G.C."/>
            <person name="Ramos R.T.J."/>
            <person name="Silva A."/>
            <person name="Fiore M.F."/>
            <person name="Schneider M.P.C."/>
        </authorList>
    </citation>
    <scope>NUCLEOTIDE SEQUENCE [LARGE SCALE GENOMIC DNA]</scope>
    <source>
        <strain evidence="3">CENA21</strain>
    </source>
</reference>
<feature type="transmembrane region" description="Helical" evidence="1">
    <location>
        <begin position="133"/>
        <end position="156"/>
    </location>
</feature>
<dbReference type="OrthoDB" id="510168at2"/>
<feature type="transmembrane region" description="Helical" evidence="1">
    <location>
        <begin position="68"/>
        <end position="89"/>
    </location>
</feature>
<dbReference type="PATRIC" id="fig|224013.5.peg.2182"/>